<evidence type="ECO:0000256" key="2">
    <source>
        <dbReference type="ARBA" id="ARBA00022475"/>
    </source>
</evidence>
<name>A0ABS7F0R6_9PROT</name>
<evidence type="ECO:0000313" key="10">
    <source>
        <dbReference type="Proteomes" id="UP001519924"/>
    </source>
</evidence>
<feature type="transmembrane region" description="Helical" evidence="8">
    <location>
        <begin position="189"/>
        <end position="213"/>
    </location>
</feature>
<comment type="caution">
    <text evidence="9">The sequence shown here is derived from an EMBL/GenBank/DDBJ whole genome shotgun (WGS) entry which is preliminary data.</text>
</comment>
<evidence type="ECO:0000256" key="3">
    <source>
        <dbReference type="ARBA" id="ARBA00022679"/>
    </source>
</evidence>
<reference evidence="9 10" key="1">
    <citation type="submission" date="2021-08" db="EMBL/GenBank/DDBJ databases">
        <title>Caldovatus sediminis gen. nov., sp. nov., a moderately thermophilic bacterium isolated from a hot spring.</title>
        <authorList>
            <person name="Hu C.-J."/>
            <person name="Li W.-J."/>
            <person name="Xian W.-D."/>
        </authorList>
    </citation>
    <scope>NUCLEOTIDE SEQUENCE [LARGE SCALE GENOMIC DNA]</scope>
    <source>
        <strain evidence="9 10">SYSU G05006</strain>
    </source>
</reference>
<evidence type="ECO:0000256" key="1">
    <source>
        <dbReference type="ARBA" id="ARBA00004651"/>
    </source>
</evidence>
<feature type="transmembrane region" description="Helical" evidence="8">
    <location>
        <begin position="282"/>
        <end position="303"/>
    </location>
</feature>
<evidence type="ECO:0000256" key="8">
    <source>
        <dbReference type="SAM" id="Phobius"/>
    </source>
</evidence>
<keyword evidence="5 8" id="KW-1133">Transmembrane helix</keyword>
<feature type="transmembrane region" description="Helical" evidence="8">
    <location>
        <begin position="356"/>
        <end position="389"/>
    </location>
</feature>
<organism evidence="9 10">
    <name type="scientific">Caldovatus aquaticus</name>
    <dbReference type="NCBI Taxonomy" id="2865671"/>
    <lineage>
        <taxon>Bacteria</taxon>
        <taxon>Pseudomonadati</taxon>
        <taxon>Pseudomonadota</taxon>
        <taxon>Alphaproteobacteria</taxon>
        <taxon>Acetobacterales</taxon>
        <taxon>Roseomonadaceae</taxon>
        <taxon>Caldovatus</taxon>
    </lineage>
</organism>
<dbReference type="Pfam" id="PF09594">
    <property type="entry name" value="GT87"/>
    <property type="match status" value="1"/>
</dbReference>
<feature type="transmembrane region" description="Helical" evidence="8">
    <location>
        <begin position="315"/>
        <end position="344"/>
    </location>
</feature>
<dbReference type="RefSeq" id="WP_220116969.1">
    <property type="nucleotide sequence ID" value="NZ_JAHZUY010000012.1"/>
</dbReference>
<comment type="subcellular location">
    <subcellularLocation>
        <location evidence="1">Cell membrane</location>
        <topology evidence="1">Multi-pass membrane protein</topology>
    </subcellularLocation>
</comment>
<evidence type="ECO:0000256" key="4">
    <source>
        <dbReference type="ARBA" id="ARBA00022692"/>
    </source>
</evidence>
<evidence type="ECO:0000256" key="5">
    <source>
        <dbReference type="ARBA" id="ARBA00022989"/>
    </source>
</evidence>
<evidence type="ECO:0000313" key="9">
    <source>
        <dbReference type="EMBL" id="MBW8269208.1"/>
    </source>
</evidence>
<dbReference type="InterPro" id="IPR018584">
    <property type="entry name" value="GT87"/>
</dbReference>
<keyword evidence="4 8" id="KW-0812">Transmembrane</keyword>
<sequence>MSAKITPAPAGFLLSDAPFLNGNRIAVYSYAATAIYGLLVFYAYYRGFWFRDAAGFPTPTDFVSFWSAGFIAYAGRAPEAYIWELHKQAAIFAIGRQFEEIFPWHYPPTFLLVALPLAWLPYLQAWFLWVALSGAFFLAALRRILPRLAVPVGLAAPTSLACAVVGQNGFLTAGLMAAALALLDRRPRLAGLFLGLLTYKPHFGVLFPLFLALEKRWSTILSAAASAVAFAGISALVFGTDTWRAFFESIAVTNAMLHAGAAGWHKLQSVYALFRQLTRDNLVSWAAHGLVAAGVGALALRVWTRSASPAVKSAALVAASFLVAPYAYVYDAVVLTVAAAFLARDGQERGFGPWEKILLCLACIVPAFFYVLNTTASLVAGFLLLFVAVRRA</sequence>
<feature type="transmembrane region" description="Helical" evidence="8">
    <location>
        <begin position="157"/>
        <end position="183"/>
    </location>
</feature>
<dbReference type="Proteomes" id="UP001519924">
    <property type="component" value="Unassembled WGS sequence"/>
</dbReference>
<comment type="similarity">
    <text evidence="7">Belongs to the glycosyltransferase 87 family.</text>
</comment>
<keyword evidence="2" id="KW-1003">Cell membrane</keyword>
<feature type="transmembrane region" description="Helical" evidence="8">
    <location>
        <begin position="25"/>
        <end position="45"/>
    </location>
</feature>
<keyword evidence="10" id="KW-1185">Reference proteome</keyword>
<proteinExistence type="inferred from homology"/>
<dbReference type="EMBL" id="JAHZUY010000012">
    <property type="protein sequence ID" value="MBW8269208.1"/>
    <property type="molecule type" value="Genomic_DNA"/>
</dbReference>
<accession>A0ABS7F0R6</accession>
<protein>
    <submittedName>
        <fullName evidence="9">DUF2029 domain-containing protein</fullName>
    </submittedName>
</protein>
<evidence type="ECO:0000256" key="6">
    <source>
        <dbReference type="ARBA" id="ARBA00023136"/>
    </source>
</evidence>
<gene>
    <name evidence="9" type="ORF">K1J50_06865</name>
</gene>
<feature type="transmembrane region" description="Helical" evidence="8">
    <location>
        <begin position="126"/>
        <end position="145"/>
    </location>
</feature>
<feature type="transmembrane region" description="Helical" evidence="8">
    <location>
        <begin position="220"/>
        <end position="239"/>
    </location>
</feature>
<keyword evidence="6 8" id="KW-0472">Membrane</keyword>
<evidence type="ECO:0000256" key="7">
    <source>
        <dbReference type="ARBA" id="ARBA00024033"/>
    </source>
</evidence>
<keyword evidence="3" id="KW-0808">Transferase</keyword>